<evidence type="ECO:0000313" key="6">
    <source>
        <dbReference type="EMBL" id="SCM70704.1"/>
    </source>
</evidence>
<accession>A0A212KZF8</accession>
<dbReference type="EMBL" id="FMJC01000001">
    <property type="protein sequence ID" value="SCM70704.1"/>
    <property type="molecule type" value="Genomic_DNA"/>
</dbReference>
<dbReference type="AlphaFoldDB" id="A0A212KZF8"/>
<dbReference type="Gene3D" id="2.40.30.170">
    <property type="match status" value="1"/>
</dbReference>
<dbReference type="PRINTS" id="PR01490">
    <property type="entry name" value="RTXTOXIND"/>
</dbReference>
<keyword evidence="5" id="KW-0175">Coiled coil</keyword>
<keyword evidence="3" id="KW-1133">Transmembrane helix</keyword>
<organism evidence="6">
    <name type="scientific">uncultured Desulfovibrio sp</name>
    <dbReference type="NCBI Taxonomy" id="167968"/>
    <lineage>
        <taxon>Bacteria</taxon>
        <taxon>Pseudomonadati</taxon>
        <taxon>Thermodesulfobacteriota</taxon>
        <taxon>Desulfovibrionia</taxon>
        <taxon>Desulfovibrionales</taxon>
        <taxon>Desulfovibrionaceae</taxon>
        <taxon>Desulfovibrio</taxon>
        <taxon>environmental samples</taxon>
    </lineage>
</organism>
<dbReference type="InterPro" id="IPR050739">
    <property type="entry name" value="MFP"/>
</dbReference>
<proteinExistence type="predicted"/>
<dbReference type="Gene3D" id="2.40.50.100">
    <property type="match status" value="1"/>
</dbReference>
<dbReference type="GO" id="GO:0016020">
    <property type="term" value="C:membrane"/>
    <property type="evidence" value="ECO:0007669"/>
    <property type="project" value="UniProtKB-SubCell"/>
</dbReference>
<name>A0A212KZF8_9BACT</name>
<dbReference type="PANTHER" id="PTHR30386">
    <property type="entry name" value="MEMBRANE FUSION SUBUNIT OF EMRAB-TOLC MULTIDRUG EFFLUX PUMP"/>
    <property type="match status" value="1"/>
</dbReference>
<evidence type="ECO:0000256" key="5">
    <source>
        <dbReference type="SAM" id="Coils"/>
    </source>
</evidence>
<feature type="coiled-coil region" evidence="5">
    <location>
        <begin position="208"/>
        <end position="256"/>
    </location>
</feature>
<sequence length="421" mass="46424">MLQNLVRYLHIFFRVKCHASSQGIVMSEALYIEMPARKKGSPRPLWLRLIPLWALLLLLAVGVLWWLAQGRVPSERAMLDAMVHVIAPEFSAPVEAFYVKEGDRVRRGQPLLRMNARAYQGRLGEAGREAAALRGMAGPPTMEETAARLKAAQDAEQDMVRRLALARNEEDAKLQLRQERVSTHVRLQLRLRGIDSQGGERSVGKSRYAEASQAEAQARRHMEQAKVEFEEASRMRAAMEQELGRIRQEMLRYKQMASQQRYAPVPSRAQATPSVVVDANLYAPVDSRVLRVLGVAGQPAQRGEALVLLLPEGASVTENYWVQAYFIGEGADFIQAGQPCRIELEDGQSLRGAVLDVLAPQALPTGQQGAQGVKSVDGAAKPAMYVPVRISVDPGANPLPVPGTSARCVVLTRSILGFYGF</sequence>
<reference evidence="6" key="1">
    <citation type="submission" date="2016-08" db="EMBL/GenBank/DDBJ databases">
        <authorList>
            <person name="Seilhamer J.J."/>
        </authorList>
    </citation>
    <scope>NUCLEOTIDE SEQUENCE</scope>
    <source>
        <strain evidence="6">86-1</strain>
    </source>
</reference>
<protein>
    <submittedName>
        <fullName evidence="6">Multidrug resistance efflux pump-like protein</fullName>
    </submittedName>
</protein>
<gene>
    <name evidence="6" type="ORF">KL86DES1_10572</name>
</gene>
<evidence type="ECO:0000256" key="2">
    <source>
        <dbReference type="ARBA" id="ARBA00022692"/>
    </source>
</evidence>
<evidence type="ECO:0000256" key="4">
    <source>
        <dbReference type="ARBA" id="ARBA00023136"/>
    </source>
</evidence>
<evidence type="ECO:0000256" key="3">
    <source>
        <dbReference type="ARBA" id="ARBA00022989"/>
    </source>
</evidence>
<dbReference type="PANTHER" id="PTHR30386:SF26">
    <property type="entry name" value="TRANSPORT PROTEIN COMB"/>
    <property type="match status" value="1"/>
</dbReference>
<evidence type="ECO:0000256" key="1">
    <source>
        <dbReference type="ARBA" id="ARBA00004167"/>
    </source>
</evidence>
<keyword evidence="4" id="KW-0472">Membrane</keyword>
<comment type="subcellular location">
    <subcellularLocation>
        <location evidence="1">Membrane</location>
        <topology evidence="1">Single-pass membrane protein</topology>
    </subcellularLocation>
</comment>
<keyword evidence="2" id="KW-0812">Transmembrane</keyword>